<keyword evidence="2" id="KW-1185">Reference proteome</keyword>
<dbReference type="EMBL" id="CP053069">
    <property type="protein sequence ID" value="QJR12075.1"/>
    <property type="molecule type" value="Genomic_DNA"/>
</dbReference>
<dbReference type="AlphaFoldDB" id="A0A6M4GYH3"/>
<evidence type="ECO:0000313" key="1">
    <source>
        <dbReference type="EMBL" id="QJR12075.1"/>
    </source>
</evidence>
<organism evidence="1 2">
    <name type="scientific">Usitatibacter rugosus</name>
    <dbReference type="NCBI Taxonomy" id="2732067"/>
    <lineage>
        <taxon>Bacteria</taxon>
        <taxon>Pseudomonadati</taxon>
        <taxon>Pseudomonadota</taxon>
        <taxon>Betaproteobacteria</taxon>
        <taxon>Nitrosomonadales</taxon>
        <taxon>Usitatibacteraceae</taxon>
        <taxon>Usitatibacter</taxon>
    </lineage>
</organism>
<evidence type="ECO:0000313" key="2">
    <source>
        <dbReference type="Proteomes" id="UP000501534"/>
    </source>
</evidence>
<accession>A0A6M4GYH3</accession>
<protein>
    <recommendedName>
        <fullName evidence="3">DUF1579 domain-containing protein</fullName>
    </recommendedName>
</protein>
<sequence length="161" mass="17940">MTIPLAALAAPNDFDFEFGDWKAHLKRRLDPLTGSDKWVEYRGTSIVRKVWGGKANLGEIELEGAAGRIQGLSLRVHNPTTGQWSISFSNSAGGTIGTPMIGGFKDGRGEFYNQETFRDRAIFVRFVFSGITEKAFRLEQAFSDDGGKNWEANWIATFTRD</sequence>
<reference evidence="1 2" key="1">
    <citation type="submission" date="2020-04" db="EMBL/GenBank/DDBJ databases">
        <title>Usitatibacter rugosus gen. nov., sp. nov. and Usitatibacter palustris sp. nov., novel members of Usitatibacteraceae fam. nov. within the order Nitrosomonadales isolated from soil.</title>
        <authorList>
            <person name="Huber K.J."/>
            <person name="Neumann-Schaal M."/>
            <person name="Geppert A."/>
            <person name="Luckner M."/>
            <person name="Wanner G."/>
            <person name="Overmann J."/>
        </authorList>
    </citation>
    <scope>NUCLEOTIDE SEQUENCE [LARGE SCALE GENOMIC DNA]</scope>
    <source>
        <strain evidence="1 2">0125_3</strain>
    </source>
</reference>
<dbReference type="Proteomes" id="UP000501534">
    <property type="component" value="Chromosome"/>
</dbReference>
<name>A0A6M4GYH3_9PROT</name>
<evidence type="ECO:0008006" key="3">
    <source>
        <dbReference type="Google" id="ProtNLM"/>
    </source>
</evidence>
<proteinExistence type="predicted"/>
<gene>
    <name evidence="1" type="ORF">DSM104443_03158</name>
</gene>
<dbReference type="KEGG" id="uru:DSM104443_03158"/>